<organism evidence="1 2">
    <name type="scientific">Aspergillus cavernicola</name>
    <dbReference type="NCBI Taxonomy" id="176166"/>
    <lineage>
        <taxon>Eukaryota</taxon>
        <taxon>Fungi</taxon>
        <taxon>Dikarya</taxon>
        <taxon>Ascomycota</taxon>
        <taxon>Pezizomycotina</taxon>
        <taxon>Eurotiomycetes</taxon>
        <taxon>Eurotiomycetidae</taxon>
        <taxon>Eurotiales</taxon>
        <taxon>Aspergillaceae</taxon>
        <taxon>Aspergillus</taxon>
        <taxon>Aspergillus subgen. Nidulantes</taxon>
    </lineage>
</organism>
<evidence type="ECO:0000313" key="1">
    <source>
        <dbReference type="EMBL" id="KAL2828216.1"/>
    </source>
</evidence>
<reference evidence="1 2" key="1">
    <citation type="submission" date="2024-07" db="EMBL/GenBank/DDBJ databases">
        <title>Section-level genome sequencing and comparative genomics of Aspergillus sections Usti and Cavernicolus.</title>
        <authorList>
            <consortium name="Lawrence Berkeley National Laboratory"/>
            <person name="Nybo J.L."/>
            <person name="Vesth T.C."/>
            <person name="Theobald S."/>
            <person name="Frisvad J.C."/>
            <person name="Larsen T.O."/>
            <person name="Kjaerboelling I."/>
            <person name="Rothschild-Mancinelli K."/>
            <person name="Lyhne E.K."/>
            <person name="Kogle M.E."/>
            <person name="Barry K."/>
            <person name="Clum A."/>
            <person name="Na H."/>
            <person name="Ledsgaard L."/>
            <person name="Lin J."/>
            <person name="Lipzen A."/>
            <person name="Kuo A."/>
            <person name="Riley R."/>
            <person name="Mondo S."/>
            <person name="LaButti K."/>
            <person name="Haridas S."/>
            <person name="Pangalinan J."/>
            <person name="Salamov A.A."/>
            <person name="Simmons B.A."/>
            <person name="Magnuson J.K."/>
            <person name="Chen J."/>
            <person name="Drula E."/>
            <person name="Henrissat B."/>
            <person name="Wiebenga A."/>
            <person name="Lubbers R.J."/>
            <person name="Gomes A.C."/>
            <person name="Makela M.R."/>
            <person name="Stajich J."/>
            <person name="Grigoriev I.V."/>
            <person name="Mortensen U.H."/>
            <person name="De vries R.P."/>
            <person name="Baker S.E."/>
            <person name="Andersen M.R."/>
        </authorList>
    </citation>
    <scope>NUCLEOTIDE SEQUENCE [LARGE SCALE GENOMIC DNA]</scope>
    <source>
        <strain evidence="1 2">CBS 600.67</strain>
    </source>
</reference>
<protein>
    <submittedName>
        <fullName evidence="1">Uncharacterized protein</fullName>
    </submittedName>
</protein>
<sequence>MTLWKFMITVRRDPHLAAEVRTLRIGNWGFFPNAPMPGPDLQLRPDEQELVRSAVHDAGLADLEESIVSSLPKRDRRPLMALLLTSLPNLTTLLAHVPRSDPVLAAVI</sequence>
<dbReference type="EMBL" id="JBFXLS010000021">
    <property type="protein sequence ID" value="KAL2828216.1"/>
    <property type="molecule type" value="Genomic_DNA"/>
</dbReference>
<keyword evidence="2" id="KW-1185">Reference proteome</keyword>
<evidence type="ECO:0000313" key="2">
    <source>
        <dbReference type="Proteomes" id="UP001610335"/>
    </source>
</evidence>
<dbReference type="Proteomes" id="UP001610335">
    <property type="component" value="Unassembled WGS sequence"/>
</dbReference>
<name>A0ABR4IKF3_9EURO</name>
<accession>A0ABR4IKF3</accession>
<proteinExistence type="predicted"/>
<comment type="caution">
    <text evidence="1">The sequence shown here is derived from an EMBL/GenBank/DDBJ whole genome shotgun (WGS) entry which is preliminary data.</text>
</comment>
<gene>
    <name evidence="1" type="ORF">BDW59DRAFT_159807</name>
</gene>